<dbReference type="AlphaFoldDB" id="A0A4Y2EY65"/>
<organism evidence="1 2">
    <name type="scientific">Araneus ventricosus</name>
    <name type="common">Orbweaver spider</name>
    <name type="synonym">Epeira ventricosa</name>
    <dbReference type="NCBI Taxonomy" id="182803"/>
    <lineage>
        <taxon>Eukaryota</taxon>
        <taxon>Metazoa</taxon>
        <taxon>Ecdysozoa</taxon>
        <taxon>Arthropoda</taxon>
        <taxon>Chelicerata</taxon>
        <taxon>Arachnida</taxon>
        <taxon>Araneae</taxon>
        <taxon>Araneomorphae</taxon>
        <taxon>Entelegynae</taxon>
        <taxon>Araneoidea</taxon>
        <taxon>Araneidae</taxon>
        <taxon>Araneus</taxon>
    </lineage>
</organism>
<accession>A0A4Y2EY65</accession>
<dbReference type="EMBL" id="BGPR01000753">
    <property type="protein sequence ID" value="GBM34190.1"/>
    <property type="molecule type" value="Genomic_DNA"/>
</dbReference>
<evidence type="ECO:0000313" key="1">
    <source>
        <dbReference type="EMBL" id="GBM34190.1"/>
    </source>
</evidence>
<gene>
    <name evidence="1" type="ORF">AVEN_175272_1</name>
</gene>
<name>A0A4Y2EY65_ARAVE</name>
<dbReference type="Proteomes" id="UP000499080">
    <property type="component" value="Unassembled WGS sequence"/>
</dbReference>
<proteinExistence type="predicted"/>
<protein>
    <submittedName>
        <fullName evidence="1">Uncharacterized protein</fullName>
    </submittedName>
</protein>
<reference evidence="1 2" key="1">
    <citation type="journal article" date="2019" name="Sci. Rep.">
        <title>Orb-weaving spider Araneus ventricosus genome elucidates the spidroin gene catalogue.</title>
        <authorList>
            <person name="Kono N."/>
            <person name="Nakamura H."/>
            <person name="Ohtoshi R."/>
            <person name="Moran D.A.P."/>
            <person name="Shinohara A."/>
            <person name="Yoshida Y."/>
            <person name="Fujiwara M."/>
            <person name="Mori M."/>
            <person name="Tomita M."/>
            <person name="Arakawa K."/>
        </authorList>
    </citation>
    <scope>NUCLEOTIDE SEQUENCE [LARGE SCALE GENOMIC DNA]</scope>
</reference>
<sequence>MRRARQLSNSMFSQKSLYKCSGMRPCIIVHENPCPRSLQMWSYMTDTFQDLAVKLTVDNLTDRKKFLVDYALTIKRIFNSGFTLEVSKKTQKFFRLGLILSP</sequence>
<evidence type="ECO:0000313" key="2">
    <source>
        <dbReference type="Proteomes" id="UP000499080"/>
    </source>
</evidence>
<comment type="caution">
    <text evidence="1">The sequence shown here is derived from an EMBL/GenBank/DDBJ whole genome shotgun (WGS) entry which is preliminary data.</text>
</comment>
<keyword evidence="2" id="KW-1185">Reference proteome</keyword>